<evidence type="ECO:0000313" key="3">
    <source>
        <dbReference type="Proteomes" id="UP001226389"/>
    </source>
</evidence>
<organism evidence="2 3">
    <name type="scientific">Pseudarthrobacter defluvii</name>
    <dbReference type="NCBI Taxonomy" id="410837"/>
    <lineage>
        <taxon>Bacteria</taxon>
        <taxon>Bacillati</taxon>
        <taxon>Actinomycetota</taxon>
        <taxon>Actinomycetes</taxon>
        <taxon>Micrococcales</taxon>
        <taxon>Micrococcaceae</taxon>
        <taxon>Pseudarthrobacter</taxon>
    </lineage>
</organism>
<dbReference type="Proteomes" id="UP001226389">
    <property type="component" value="Unassembled WGS sequence"/>
</dbReference>
<name>A0ABT9UI28_9MICC</name>
<dbReference type="InterPro" id="IPR001173">
    <property type="entry name" value="Glyco_trans_2-like"/>
</dbReference>
<dbReference type="SUPFAM" id="SSF53448">
    <property type="entry name" value="Nucleotide-diphospho-sugar transferases"/>
    <property type="match status" value="1"/>
</dbReference>
<dbReference type="InterPro" id="IPR050834">
    <property type="entry name" value="Glycosyltransf_2"/>
</dbReference>
<reference evidence="2 3" key="1">
    <citation type="submission" date="2023-07" db="EMBL/GenBank/DDBJ databases">
        <title>Sorghum-associated microbial communities from plants grown in Nebraska, USA.</title>
        <authorList>
            <person name="Schachtman D."/>
        </authorList>
    </citation>
    <scope>NUCLEOTIDE SEQUENCE [LARGE SCALE GENOMIC DNA]</scope>
    <source>
        <strain evidence="2 3">DS994</strain>
    </source>
</reference>
<feature type="domain" description="Glycosyltransferase 2-like" evidence="1">
    <location>
        <begin position="113"/>
        <end position="240"/>
    </location>
</feature>
<dbReference type="Pfam" id="PF00535">
    <property type="entry name" value="Glycos_transf_2"/>
    <property type="match status" value="1"/>
</dbReference>
<keyword evidence="3" id="KW-1185">Reference proteome</keyword>
<accession>A0ABT9UI28</accession>
<dbReference type="PANTHER" id="PTHR43685:SF2">
    <property type="entry name" value="GLYCOSYLTRANSFERASE 2-LIKE DOMAIN-CONTAINING PROTEIN"/>
    <property type="match status" value="1"/>
</dbReference>
<protein>
    <submittedName>
        <fullName evidence="2">Glycosyltransferase involved in cell wall biosynthesis</fullName>
    </submittedName>
</protein>
<proteinExistence type="predicted"/>
<sequence length="433" mass="46627">MSEGAGQVLEDLQGEALILVPAMESLLPPAWPGARWIGSVDLEDLADCSRFELENHAGYERARLLVRASGAVRGFVDVPSPAGIVDRTVFEDALAALPPVASFPPAVTTPHITVVVCTRDRTLQLRGALLTILALDYPHFDVVVVDNAPATQATEELVRREFRDQRVRLVTEPVPGLSHARNTGLRHARGDVVAFTDDDVVVDRSWLREIAAAFEAVPGAACVTGLVPAGELRTPTQGYFDSKVSWSRSLVPQVYSLANPPAALPKFPFSPGAFGTGANFALRRQPALRLGGFDPALGVGTPTGGGEDIDMFTRVILAGHALVVQPAAIVWHRHRDGLEDLRVQARGYGNGLGAWMTKVMMDPHTARLALARSWGVGLEFLNRRQQAGQPALQGPPIHSSLEAQVDRLVWLQLLAVALGPYKYLQSRRAAAGS</sequence>
<dbReference type="Gene3D" id="3.90.550.10">
    <property type="entry name" value="Spore Coat Polysaccharide Biosynthesis Protein SpsA, Chain A"/>
    <property type="match status" value="1"/>
</dbReference>
<evidence type="ECO:0000259" key="1">
    <source>
        <dbReference type="Pfam" id="PF00535"/>
    </source>
</evidence>
<dbReference type="InterPro" id="IPR029044">
    <property type="entry name" value="Nucleotide-diphossugar_trans"/>
</dbReference>
<evidence type="ECO:0000313" key="2">
    <source>
        <dbReference type="EMBL" id="MDQ0119285.1"/>
    </source>
</evidence>
<dbReference type="PANTHER" id="PTHR43685">
    <property type="entry name" value="GLYCOSYLTRANSFERASE"/>
    <property type="match status" value="1"/>
</dbReference>
<dbReference type="EMBL" id="JAUSSY010000008">
    <property type="protein sequence ID" value="MDQ0119285.1"/>
    <property type="molecule type" value="Genomic_DNA"/>
</dbReference>
<comment type="caution">
    <text evidence="2">The sequence shown here is derived from an EMBL/GenBank/DDBJ whole genome shotgun (WGS) entry which is preliminary data.</text>
</comment>
<dbReference type="RefSeq" id="WP_307490775.1">
    <property type="nucleotide sequence ID" value="NZ_JAUSSY010000008.1"/>
</dbReference>
<gene>
    <name evidence="2" type="ORF">J2T22_002480</name>
</gene>